<dbReference type="EMBL" id="REGN01002531">
    <property type="protein sequence ID" value="RNA27538.1"/>
    <property type="molecule type" value="Genomic_DNA"/>
</dbReference>
<sequence>MCRFNAESDKSSHENDRVLCIKLRNSSSSKSLLYLDMSNRSWKYFIQTRCASRPAGGSGFRMSFSSLASGFGSLTNL</sequence>
<evidence type="ECO:0000313" key="2">
    <source>
        <dbReference type="Proteomes" id="UP000276133"/>
    </source>
</evidence>
<gene>
    <name evidence="1" type="ORF">BpHYR1_046671</name>
</gene>
<dbReference type="AlphaFoldDB" id="A0A3M7RW06"/>
<evidence type="ECO:0000313" key="1">
    <source>
        <dbReference type="EMBL" id="RNA27538.1"/>
    </source>
</evidence>
<protein>
    <submittedName>
        <fullName evidence="1">Uncharacterized protein</fullName>
    </submittedName>
</protein>
<organism evidence="1 2">
    <name type="scientific">Brachionus plicatilis</name>
    <name type="common">Marine rotifer</name>
    <name type="synonym">Brachionus muelleri</name>
    <dbReference type="NCBI Taxonomy" id="10195"/>
    <lineage>
        <taxon>Eukaryota</taxon>
        <taxon>Metazoa</taxon>
        <taxon>Spiralia</taxon>
        <taxon>Gnathifera</taxon>
        <taxon>Rotifera</taxon>
        <taxon>Eurotatoria</taxon>
        <taxon>Monogononta</taxon>
        <taxon>Pseudotrocha</taxon>
        <taxon>Ploima</taxon>
        <taxon>Brachionidae</taxon>
        <taxon>Brachionus</taxon>
    </lineage>
</organism>
<reference evidence="1 2" key="1">
    <citation type="journal article" date="2018" name="Sci. Rep.">
        <title>Genomic signatures of local adaptation to the degree of environmental predictability in rotifers.</title>
        <authorList>
            <person name="Franch-Gras L."/>
            <person name="Hahn C."/>
            <person name="Garcia-Roger E.M."/>
            <person name="Carmona M.J."/>
            <person name="Serra M."/>
            <person name="Gomez A."/>
        </authorList>
    </citation>
    <scope>NUCLEOTIDE SEQUENCE [LARGE SCALE GENOMIC DNA]</scope>
    <source>
        <strain evidence="1">HYR1</strain>
    </source>
</reference>
<keyword evidence="2" id="KW-1185">Reference proteome</keyword>
<accession>A0A3M7RW06</accession>
<name>A0A3M7RW06_BRAPC</name>
<dbReference type="Proteomes" id="UP000276133">
    <property type="component" value="Unassembled WGS sequence"/>
</dbReference>
<proteinExistence type="predicted"/>
<comment type="caution">
    <text evidence="1">The sequence shown here is derived from an EMBL/GenBank/DDBJ whole genome shotgun (WGS) entry which is preliminary data.</text>
</comment>